<evidence type="ECO:0000259" key="6">
    <source>
        <dbReference type="PROSITE" id="PS51371"/>
    </source>
</evidence>
<accession>A0A1G7SJY8</accession>
<name>A0A1G7SJY8_9PROT</name>
<reference evidence="7 8" key="1">
    <citation type="submission" date="2016-10" db="EMBL/GenBank/DDBJ databases">
        <authorList>
            <person name="de Groot N.N."/>
        </authorList>
    </citation>
    <scope>NUCLEOTIDE SEQUENCE [LARGE SCALE GENOMIC DNA]</scope>
    <source>
        <strain evidence="7 8">DSM 25584</strain>
    </source>
</reference>
<dbReference type="Pfam" id="PF00571">
    <property type="entry name" value="CBS"/>
    <property type="match status" value="2"/>
</dbReference>
<protein>
    <submittedName>
        <fullName evidence="7">CBS domain-containing protein</fullName>
    </submittedName>
</protein>
<gene>
    <name evidence="7" type="ORF">SAMN05216241_10740</name>
</gene>
<dbReference type="InterPro" id="IPR044751">
    <property type="entry name" value="Ion_transp-like_CBS"/>
</dbReference>
<dbReference type="GO" id="GO:0050660">
    <property type="term" value="F:flavin adenine dinucleotide binding"/>
    <property type="evidence" value="ECO:0007669"/>
    <property type="project" value="InterPro"/>
</dbReference>
<dbReference type="STRING" id="1082479.SAMN05216241_10740"/>
<dbReference type="FunFam" id="3.10.580.10:FF:000002">
    <property type="entry name" value="Magnesium/cobalt efflux protein CorC"/>
    <property type="match status" value="1"/>
</dbReference>
<feature type="region of interest" description="Disordered" evidence="5">
    <location>
        <begin position="308"/>
        <end position="327"/>
    </location>
</feature>
<dbReference type="Gene3D" id="3.10.580.10">
    <property type="entry name" value="CBS-domain"/>
    <property type="match status" value="1"/>
</dbReference>
<dbReference type="SMART" id="SM01091">
    <property type="entry name" value="CorC_HlyC"/>
    <property type="match status" value="1"/>
</dbReference>
<keyword evidence="3 4" id="KW-0129">CBS domain</keyword>
<comment type="similarity">
    <text evidence="1">Belongs to the UPF0053 family. Hemolysin C subfamily.</text>
</comment>
<feature type="domain" description="CBS" evidence="6">
    <location>
        <begin position="99"/>
        <end position="160"/>
    </location>
</feature>
<evidence type="ECO:0000313" key="7">
    <source>
        <dbReference type="EMBL" id="SDG23365.1"/>
    </source>
</evidence>
<keyword evidence="2" id="KW-0677">Repeat</keyword>
<evidence type="ECO:0000256" key="5">
    <source>
        <dbReference type="SAM" id="MobiDB-lite"/>
    </source>
</evidence>
<dbReference type="Gene3D" id="3.30.465.10">
    <property type="match status" value="1"/>
</dbReference>
<keyword evidence="8" id="KW-1185">Reference proteome</keyword>
<evidence type="ECO:0000256" key="4">
    <source>
        <dbReference type="PROSITE-ProRule" id="PRU00703"/>
    </source>
</evidence>
<dbReference type="InterPro" id="IPR046342">
    <property type="entry name" value="CBS_dom_sf"/>
</dbReference>
<dbReference type="EMBL" id="FNCE01000007">
    <property type="protein sequence ID" value="SDG23365.1"/>
    <property type="molecule type" value="Genomic_DNA"/>
</dbReference>
<dbReference type="PANTHER" id="PTHR22777:SF27">
    <property type="entry name" value="MAGNESIUM AND COBALT EFFLUX PROTEIN CORC"/>
    <property type="match status" value="1"/>
</dbReference>
<dbReference type="SUPFAM" id="SSF56176">
    <property type="entry name" value="FAD-binding/transporter-associated domain-like"/>
    <property type="match status" value="1"/>
</dbReference>
<evidence type="ECO:0000256" key="3">
    <source>
        <dbReference type="ARBA" id="ARBA00023122"/>
    </source>
</evidence>
<dbReference type="Proteomes" id="UP000199415">
    <property type="component" value="Unassembled WGS sequence"/>
</dbReference>
<dbReference type="InterPro" id="IPR000644">
    <property type="entry name" value="CBS_dom"/>
</dbReference>
<dbReference type="CDD" id="cd04590">
    <property type="entry name" value="CBS_pair_CorC_HlyC_assoc"/>
    <property type="match status" value="1"/>
</dbReference>
<dbReference type="InterPro" id="IPR036318">
    <property type="entry name" value="FAD-bd_PCMH-like_sf"/>
</dbReference>
<dbReference type="Pfam" id="PF03471">
    <property type="entry name" value="CorC_HlyC"/>
    <property type="match status" value="1"/>
</dbReference>
<dbReference type="InterPro" id="IPR005170">
    <property type="entry name" value="Transptr-assoc_dom"/>
</dbReference>
<dbReference type="PANTHER" id="PTHR22777">
    <property type="entry name" value="HEMOLYSIN-RELATED"/>
    <property type="match status" value="1"/>
</dbReference>
<dbReference type="PROSITE" id="PS51371">
    <property type="entry name" value="CBS"/>
    <property type="match status" value="2"/>
</dbReference>
<dbReference type="AlphaFoldDB" id="A0A1G7SJY8"/>
<dbReference type="SUPFAM" id="SSF54631">
    <property type="entry name" value="CBS-domain pair"/>
    <property type="match status" value="1"/>
</dbReference>
<dbReference type="GO" id="GO:0005886">
    <property type="term" value="C:plasma membrane"/>
    <property type="evidence" value="ECO:0007669"/>
    <property type="project" value="TreeGrafter"/>
</dbReference>
<sequence>MNEDSPRIANTAVRANGGAASQGGARLTRGGPSLRQALGSWLRGLVKSHNGEAGLRETLEEIIEESEREDDTAQPISSHERLMLANILHLRHLTAYDIMVPRADIRAIHTDAGFDDLVDLMSRGGHSRLPVYRESLDDVIGLVHIKDVLAHARSRHGFQLSRVTREVLFVAPSMPLMDLMLEMRLSRSHLALVVDEFGGVDGLVTIEDVVEEIVGEIEDEHDTDESPQLVERPDGSLVADARLPIEDFEERVRPFLSPEEREEDIDTLGGLIVFIADRVPARGELVIHEGGFTFEVMEADPRRVKRLRIRDNLPPQPRAETAEEPDD</sequence>
<evidence type="ECO:0000313" key="8">
    <source>
        <dbReference type="Proteomes" id="UP000199415"/>
    </source>
</evidence>
<proteinExistence type="inferred from homology"/>
<evidence type="ECO:0000256" key="2">
    <source>
        <dbReference type="ARBA" id="ARBA00022737"/>
    </source>
</evidence>
<dbReference type="SMART" id="SM00116">
    <property type="entry name" value="CBS"/>
    <property type="match status" value="2"/>
</dbReference>
<dbReference type="InterPro" id="IPR016169">
    <property type="entry name" value="FAD-bd_PCMH_sub2"/>
</dbReference>
<organism evidence="7 8">
    <name type="scientific">Limimonas halophila</name>
    <dbReference type="NCBI Taxonomy" id="1082479"/>
    <lineage>
        <taxon>Bacteria</taxon>
        <taxon>Pseudomonadati</taxon>
        <taxon>Pseudomonadota</taxon>
        <taxon>Alphaproteobacteria</taxon>
        <taxon>Rhodospirillales</taxon>
        <taxon>Rhodovibrionaceae</taxon>
        <taxon>Limimonas</taxon>
    </lineage>
</organism>
<dbReference type="RefSeq" id="WP_245659543.1">
    <property type="nucleotide sequence ID" value="NZ_FNCE01000007.1"/>
</dbReference>
<feature type="domain" description="CBS" evidence="6">
    <location>
        <begin position="163"/>
        <end position="220"/>
    </location>
</feature>
<evidence type="ECO:0000256" key="1">
    <source>
        <dbReference type="ARBA" id="ARBA00006446"/>
    </source>
</evidence>